<organism evidence="7 8">
    <name type="scientific">Paraburkholderia phytofirmans OLGA172</name>
    <dbReference type="NCBI Taxonomy" id="1417228"/>
    <lineage>
        <taxon>Bacteria</taxon>
        <taxon>Pseudomonadati</taxon>
        <taxon>Pseudomonadota</taxon>
        <taxon>Betaproteobacteria</taxon>
        <taxon>Burkholderiales</taxon>
        <taxon>Burkholderiaceae</taxon>
        <taxon>Paraburkholderia</taxon>
    </lineage>
</organism>
<protein>
    <recommendedName>
        <fullName evidence="9">Pyridine nucleotide-disulfide oxidoreductase</fullName>
    </recommendedName>
</protein>
<dbReference type="Pfam" id="PF07992">
    <property type="entry name" value="Pyr_redox_2"/>
    <property type="match status" value="1"/>
</dbReference>
<sequence>MENDLNDVRDSDSHVVVVGGGQAAAAVVRTLRAEGHRGGIAMLSAEGFGPYERPPLSKGILLGTKAPADTVLLSADRLGELEVAVHAGVAAQRIDRSNRLVYLDNGESIGYDKLVIATGGRPRQLELAGNATDEIAYLRTIDDALALRERMKRAARVLVLGGGWIGLETACCARELGLEVTLVEACTRLCERTVPPVVSDILLSRHRANGIDVRLATQIHSLELVAGGALRAVVGTEELEFDLVVAGVGMVANDELAACAGLPCANGVLCDAVGRTVDPDIFVCGDVAAFTHPAGPARPARLESWDNAERQGAACAFALLGKEASYPGLPWFWSEQGDTNLQILGFPDASRTPVTRLNGNQSIFFWLKEGFIDAAICVDAPAEMLVIKRLVQKRVRVDLAQLCDPSLSLKKLLQTMPATDVAASG</sequence>
<dbReference type="RefSeq" id="WP_082855222.1">
    <property type="nucleotide sequence ID" value="NZ_CP014579.1"/>
</dbReference>
<gene>
    <name evidence="7" type="ORF">AYM40_21255</name>
</gene>
<keyword evidence="8" id="KW-1185">Reference proteome</keyword>
<accession>A0A160FR36</accession>
<evidence type="ECO:0000313" key="8">
    <source>
        <dbReference type="Proteomes" id="UP000076852"/>
    </source>
</evidence>
<dbReference type="InterPro" id="IPR023753">
    <property type="entry name" value="FAD/NAD-binding_dom"/>
</dbReference>
<dbReference type="InterPro" id="IPR050446">
    <property type="entry name" value="FAD-oxidoreductase/Apoptosis"/>
</dbReference>
<evidence type="ECO:0008006" key="9">
    <source>
        <dbReference type="Google" id="ProtNLM"/>
    </source>
</evidence>
<name>A0A160FR36_9BURK</name>
<dbReference type="AlphaFoldDB" id="A0A160FR36"/>
<dbReference type="KEGG" id="buz:AYM40_21255"/>
<dbReference type="EMBL" id="CP014579">
    <property type="protein sequence ID" value="ANB74968.1"/>
    <property type="molecule type" value="Genomic_DNA"/>
</dbReference>
<feature type="domain" description="Reductase C-terminal" evidence="6">
    <location>
        <begin position="331"/>
        <end position="413"/>
    </location>
</feature>
<dbReference type="PRINTS" id="PR00411">
    <property type="entry name" value="PNDRDTASEI"/>
</dbReference>
<keyword evidence="2" id="KW-0285">Flavoprotein</keyword>
<dbReference type="Pfam" id="PF14759">
    <property type="entry name" value="Reductase_C"/>
    <property type="match status" value="1"/>
</dbReference>
<evidence type="ECO:0000259" key="6">
    <source>
        <dbReference type="Pfam" id="PF14759"/>
    </source>
</evidence>
<evidence type="ECO:0000256" key="1">
    <source>
        <dbReference type="ARBA" id="ARBA00001974"/>
    </source>
</evidence>
<dbReference type="PANTHER" id="PTHR43557:SF2">
    <property type="entry name" value="RIESKE DOMAIN-CONTAINING PROTEIN-RELATED"/>
    <property type="match status" value="1"/>
</dbReference>
<dbReference type="InterPro" id="IPR028202">
    <property type="entry name" value="Reductase_C"/>
</dbReference>
<comment type="cofactor">
    <cofactor evidence="1">
        <name>FAD</name>
        <dbReference type="ChEBI" id="CHEBI:57692"/>
    </cofactor>
</comment>
<dbReference type="SUPFAM" id="SSF55424">
    <property type="entry name" value="FAD/NAD-linked reductases, dimerisation (C-terminal) domain"/>
    <property type="match status" value="1"/>
</dbReference>
<dbReference type="PANTHER" id="PTHR43557">
    <property type="entry name" value="APOPTOSIS-INDUCING FACTOR 1"/>
    <property type="match status" value="1"/>
</dbReference>
<dbReference type="GO" id="GO:0016651">
    <property type="term" value="F:oxidoreductase activity, acting on NAD(P)H"/>
    <property type="evidence" value="ECO:0007669"/>
    <property type="project" value="TreeGrafter"/>
</dbReference>
<evidence type="ECO:0000259" key="5">
    <source>
        <dbReference type="Pfam" id="PF07992"/>
    </source>
</evidence>
<keyword evidence="4" id="KW-0560">Oxidoreductase</keyword>
<feature type="domain" description="FAD/NAD(P)-binding" evidence="5">
    <location>
        <begin position="14"/>
        <end position="312"/>
    </location>
</feature>
<dbReference type="PRINTS" id="PR00368">
    <property type="entry name" value="FADPNR"/>
</dbReference>
<reference evidence="7 8" key="1">
    <citation type="journal article" date="2016" name="Gene">
        <title>PacBio SMRT assembly of a complex multi-replicon genome reveals chlorocatechol degradative operon in a region of genome plasticity.</title>
        <authorList>
            <person name="Ricker N."/>
            <person name="Shen S.Y."/>
            <person name="Goordial J."/>
            <person name="Jin S."/>
            <person name="Fulthorpe R.R."/>
        </authorList>
    </citation>
    <scope>NUCLEOTIDE SEQUENCE [LARGE SCALE GENOMIC DNA]</scope>
    <source>
        <strain evidence="7 8">OLGA172</strain>
    </source>
</reference>
<evidence type="ECO:0000256" key="2">
    <source>
        <dbReference type="ARBA" id="ARBA00022630"/>
    </source>
</evidence>
<dbReference type="InterPro" id="IPR016156">
    <property type="entry name" value="FAD/NAD-linked_Rdtase_dimer_sf"/>
</dbReference>
<dbReference type="Proteomes" id="UP000076852">
    <property type="component" value="Chromosome 2"/>
</dbReference>
<dbReference type="SUPFAM" id="SSF51905">
    <property type="entry name" value="FAD/NAD(P)-binding domain"/>
    <property type="match status" value="2"/>
</dbReference>
<proteinExistence type="predicted"/>
<dbReference type="Gene3D" id="3.30.390.30">
    <property type="match status" value="1"/>
</dbReference>
<dbReference type="OrthoDB" id="9769238at2"/>
<evidence type="ECO:0000313" key="7">
    <source>
        <dbReference type="EMBL" id="ANB74968.1"/>
    </source>
</evidence>
<keyword evidence="3" id="KW-0274">FAD</keyword>
<evidence type="ECO:0000256" key="3">
    <source>
        <dbReference type="ARBA" id="ARBA00022827"/>
    </source>
</evidence>
<dbReference type="InterPro" id="IPR036188">
    <property type="entry name" value="FAD/NAD-bd_sf"/>
</dbReference>
<dbReference type="GO" id="GO:0005737">
    <property type="term" value="C:cytoplasm"/>
    <property type="evidence" value="ECO:0007669"/>
    <property type="project" value="TreeGrafter"/>
</dbReference>
<dbReference type="Gene3D" id="3.50.50.60">
    <property type="entry name" value="FAD/NAD(P)-binding domain"/>
    <property type="match status" value="2"/>
</dbReference>
<evidence type="ECO:0000256" key="4">
    <source>
        <dbReference type="ARBA" id="ARBA00023002"/>
    </source>
</evidence>
<dbReference type="STRING" id="1804984.AYM40_21255"/>